<evidence type="ECO:0000313" key="2">
    <source>
        <dbReference type="EMBL" id="KAK1934409.1"/>
    </source>
</evidence>
<dbReference type="AlphaFoldDB" id="A0AAD9G9U5"/>
<organism evidence="2 3">
    <name type="scientific">Phytophthora citrophthora</name>
    <dbReference type="NCBI Taxonomy" id="4793"/>
    <lineage>
        <taxon>Eukaryota</taxon>
        <taxon>Sar</taxon>
        <taxon>Stramenopiles</taxon>
        <taxon>Oomycota</taxon>
        <taxon>Peronosporomycetes</taxon>
        <taxon>Peronosporales</taxon>
        <taxon>Peronosporaceae</taxon>
        <taxon>Phytophthora</taxon>
    </lineage>
</organism>
<protein>
    <submittedName>
        <fullName evidence="2">Uncharacterized protein</fullName>
    </submittedName>
</protein>
<evidence type="ECO:0000313" key="3">
    <source>
        <dbReference type="Proteomes" id="UP001259832"/>
    </source>
</evidence>
<evidence type="ECO:0000256" key="1">
    <source>
        <dbReference type="SAM" id="MobiDB-lite"/>
    </source>
</evidence>
<gene>
    <name evidence="2" type="ORF">P3T76_011018</name>
</gene>
<reference evidence="2" key="1">
    <citation type="submission" date="2023-08" db="EMBL/GenBank/DDBJ databases">
        <title>Reference Genome Resource for the Citrus Pathogen Phytophthora citrophthora.</title>
        <authorList>
            <person name="Moller H."/>
            <person name="Coetzee B."/>
            <person name="Rose L.J."/>
            <person name="Van Niekerk J.M."/>
        </authorList>
    </citation>
    <scope>NUCLEOTIDE SEQUENCE</scope>
    <source>
        <strain evidence="2">STE-U-9442</strain>
    </source>
</reference>
<keyword evidence="3" id="KW-1185">Reference proteome</keyword>
<name>A0AAD9G9U5_9STRA</name>
<comment type="caution">
    <text evidence="2">The sequence shown here is derived from an EMBL/GenBank/DDBJ whole genome shotgun (WGS) entry which is preliminary data.</text>
</comment>
<sequence>MKPSQPSSQAQIPSIQLIKANTSDQTTIRKEQEQLQKSPPPKPTKKRFISKKSMAFMNC</sequence>
<accession>A0AAD9G9U5</accession>
<feature type="region of interest" description="Disordered" evidence="1">
    <location>
        <begin position="1"/>
        <end position="59"/>
    </location>
</feature>
<dbReference type="EMBL" id="JASMQC010000025">
    <property type="protein sequence ID" value="KAK1934409.1"/>
    <property type="molecule type" value="Genomic_DNA"/>
</dbReference>
<proteinExistence type="predicted"/>
<feature type="compositionally biased region" description="Low complexity" evidence="1">
    <location>
        <begin position="1"/>
        <end position="18"/>
    </location>
</feature>
<dbReference type="Proteomes" id="UP001259832">
    <property type="component" value="Unassembled WGS sequence"/>
</dbReference>